<reference evidence="7 8" key="1">
    <citation type="submission" date="2012-06" db="EMBL/GenBank/DDBJ databases">
        <title>Finished chromosome of genome of Oscillatoria acuminata PCC 6304.</title>
        <authorList>
            <consortium name="US DOE Joint Genome Institute"/>
            <person name="Gugger M."/>
            <person name="Coursin T."/>
            <person name="Rippka R."/>
            <person name="Tandeau De Marsac N."/>
            <person name="Huntemann M."/>
            <person name="Wei C.-L."/>
            <person name="Han J."/>
            <person name="Detter J.C."/>
            <person name="Han C."/>
            <person name="Tapia R."/>
            <person name="Davenport K."/>
            <person name="Daligault H."/>
            <person name="Erkkila T."/>
            <person name="Gu W."/>
            <person name="Munk A.C.C."/>
            <person name="Teshima H."/>
            <person name="Xu Y."/>
            <person name="Chain P."/>
            <person name="Chen A."/>
            <person name="Krypides N."/>
            <person name="Mavromatis K."/>
            <person name="Markowitz V."/>
            <person name="Szeto E."/>
            <person name="Ivanova N."/>
            <person name="Mikhailova N."/>
            <person name="Ovchinnikova G."/>
            <person name="Pagani I."/>
            <person name="Pati A."/>
            <person name="Goodwin L."/>
            <person name="Peters L."/>
            <person name="Pitluck S."/>
            <person name="Woyke T."/>
            <person name="Kerfeld C."/>
        </authorList>
    </citation>
    <scope>NUCLEOTIDE SEQUENCE [LARGE SCALE GENOMIC DNA]</scope>
    <source>
        <strain evidence="7 8">PCC 6304</strain>
    </source>
</reference>
<keyword evidence="4 6" id="KW-1133">Transmembrane helix</keyword>
<organism evidence="7 8">
    <name type="scientific">Oscillatoria acuminata PCC 6304</name>
    <dbReference type="NCBI Taxonomy" id="56110"/>
    <lineage>
        <taxon>Bacteria</taxon>
        <taxon>Bacillati</taxon>
        <taxon>Cyanobacteriota</taxon>
        <taxon>Cyanophyceae</taxon>
        <taxon>Oscillatoriophycideae</taxon>
        <taxon>Oscillatoriales</taxon>
        <taxon>Oscillatoriaceae</taxon>
        <taxon>Oscillatoria</taxon>
    </lineage>
</organism>
<dbReference type="InterPro" id="IPR002549">
    <property type="entry name" value="AI-2E-like"/>
</dbReference>
<feature type="transmembrane region" description="Helical" evidence="6">
    <location>
        <begin position="83"/>
        <end position="107"/>
    </location>
</feature>
<evidence type="ECO:0000256" key="4">
    <source>
        <dbReference type="ARBA" id="ARBA00022989"/>
    </source>
</evidence>
<dbReference type="KEGG" id="oac:Oscil6304_0295"/>
<feature type="transmembrane region" description="Helical" evidence="6">
    <location>
        <begin position="174"/>
        <end position="192"/>
    </location>
</feature>
<dbReference type="HOGENOM" id="CLU_031275_8_1_3"/>
<dbReference type="eggNOG" id="COG0628">
    <property type="taxonomic scope" value="Bacteria"/>
</dbReference>
<name>K9TD28_9CYAN</name>
<feature type="transmembrane region" description="Helical" evidence="6">
    <location>
        <begin position="52"/>
        <end position="71"/>
    </location>
</feature>
<dbReference type="PATRIC" id="fig|56110.3.peg.363"/>
<proteinExistence type="inferred from homology"/>
<dbReference type="Proteomes" id="UP000010367">
    <property type="component" value="Chromosome"/>
</dbReference>
<evidence type="ECO:0000313" key="7">
    <source>
        <dbReference type="EMBL" id="AFY80046.1"/>
    </source>
</evidence>
<dbReference type="AlphaFoldDB" id="K9TD28"/>
<evidence type="ECO:0000256" key="3">
    <source>
        <dbReference type="ARBA" id="ARBA00022692"/>
    </source>
</evidence>
<evidence type="ECO:0000313" key="8">
    <source>
        <dbReference type="Proteomes" id="UP000010367"/>
    </source>
</evidence>
<dbReference type="GO" id="GO:0055085">
    <property type="term" value="P:transmembrane transport"/>
    <property type="evidence" value="ECO:0007669"/>
    <property type="project" value="TreeGrafter"/>
</dbReference>
<accession>K9TD28</accession>
<dbReference type="PANTHER" id="PTHR21716:SF66">
    <property type="entry name" value="TRANSPORT PROTEIN SLL0063-RELATED"/>
    <property type="match status" value="1"/>
</dbReference>
<dbReference type="GO" id="GO:0016020">
    <property type="term" value="C:membrane"/>
    <property type="evidence" value="ECO:0007669"/>
    <property type="project" value="UniProtKB-SubCell"/>
</dbReference>
<dbReference type="PANTHER" id="PTHR21716">
    <property type="entry name" value="TRANSMEMBRANE PROTEIN"/>
    <property type="match status" value="1"/>
</dbReference>
<keyword evidence="5 6" id="KW-0472">Membrane</keyword>
<protein>
    <submittedName>
        <fullName evidence="7">Putative permease</fullName>
    </submittedName>
</protein>
<evidence type="ECO:0000256" key="5">
    <source>
        <dbReference type="ARBA" id="ARBA00023136"/>
    </source>
</evidence>
<evidence type="ECO:0000256" key="1">
    <source>
        <dbReference type="ARBA" id="ARBA00004141"/>
    </source>
</evidence>
<gene>
    <name evidence="7" type="ORF">Oscil6304_0295</name>
</gene>
<dbReference type="InParanoid" id="K9TD28"/>
<keyword evidence="8" id="KW-1185">Reference proteome</keyword>
<evidence type="ECO:0000256" key="2">
    <source>
        <dbReference type="ARBA" id="ARBA00009773"/>
    </source>
</evidence>
<sequence>MPSLGFQYPRFNVLIMKISETMPRWLTLGFAFPLIFLNSWLLLVAFDYFDKIISILLAASLLAFILDYPVNLLERYGAKHTPAVILVFLLTLLTLVGLGITLVPIALEQLTELANRLPVWIKSGAAQLQTLQEMAIARNWPVDLSGLSTQLTERLSSQLQNLTGQVLSFAVDTVSRIFDVVVTVILTFYMLWRGRSLWEGLLQWLPPRLAKEMRFSLGKNFHNYFVGQVTVASLMGVSMTLAFLVLRVPFGLLFGLVVGVLSLIPFGAGLSISLVSILVAFNNFWLGVKVLIVSVAIEQSIESGVAPRLLGGFTGLNPVWVLISLLIGAKLGGVLGVLIAVPLASFIKSTADSLRSEAADSPQPVEVSSAH</sequence>
<feature type="transmembrane region" description="Helical" evidence="6">
    <location>
        <begin position="25"/>
        <end position="46"/>
    </location>
</feature>
<feature type="transmembrane region" description="Helical" evidence="6">
    <location>
        <begin position="252"/>
        <end position="277"/>
    </location>
</feature>
<dbReference type="STRING" id="56110.Oscil6304_0295"/>
<dbReference type="Pfam" id="PF01594">
    <property type="entry name" value="AI-2E_transport"/>
    <property type="match status" value="1"/>
</dbReference>
<comment type="subcellular location">
    <subcellularLocation>
        <location evidence="1">Membrane</location>
        <topology evidence="1">Multi-pass membrane protein</topology>
    </subcellularLocation>
</comment>
<comment type="similarity">
    <text evidence="2">Belongs to the autoinducer-2 exporter (AI-2E) (TC 2.A.86) family.</text>
</comment>
<evidence type="ECO:0000256" key="6">
    <source>
        <dbReference type="SAM" id="Phobius"/>
    </source>
</evidence>
<feature type="transmembrane region" description="Helical" evidence="6">
    <location>
        <begin position="221"/>
        <end position="246"/>
    </location>
</feature>
<keyword evidence="3 6" id="KW-0812">Transmembrane</keyword>
<feature type="transmembrane region" description="Helical" evidence="6">
    <location>
        <begin position="321"/>
        <end position="347"/>
    </location>
</feature>
<dbReference type="EMBL" id="CP003607">
    <property type="protein sequence ID" value="AFY80046.1"/>
    <property type="molecule type" value="Genomic_DNA"/>
</dbReference>